<dbReference type="CDD" id="cd00320">
    <property type="entry name" value="cpn10"/>
    <property type="match status" value="1"/>
</dbReference>
<dbReference type="SMART" id="SM00883">
    <property type="entry name" value="Cpn10"/>
    <property type="match status" value="1"/>
</dbReference>
<sequence>MVHIKPLGDRVLIEPLSDDERAKKTKYGIVIPDTADKEKSQEGKVVAVGSGKVLESGKTMPLPVKKGDRVLFSKYGPSEIKVDDKEYLIAKEEDILAVIS</sequence>
<dbReference type="GO" id="GO:0044183">
    <property type="term" value="F:protein folding chaperone"/>
    <property type="evidence" value="ECO:0007669"/>
    <property type="project" value="InterPro"/>
</dbReference>
<dbReference type="GO" id="GO:0051082">
    <property type="term" value="F:unfolded protein binding"/>
    <property type="evidence" value="ECO:0007669"/>
    <property type="project" value="TreeGrafter"/>
</dbReference>
<dbReference type="NCBIfam" id="NF001531">
    <property type="entry name" value="PRK00364.2-2"/>
    <property type="match status" value="1"/>
</dbReference>
<dbReference type="GO" id="GO:0005524">
    <property type="term" value="F:ATP binding"/>
    <property type="evidence" value="ECO:0007669"/>
    <property type="project" value="InterPro"/>
</dbReference>
<evidence type="ECO:0000256" key="2">
    <source>
        <dbReference type="ARBA" id="ARBA00023186"/>
    </source>
</evidence>
<dbReference type="STRING" id="1798338.A3J56_03105"/>
<dbReference type="PANTHER" id="PTHR10772">
    <property type="entry name" value="10 KDA HEAT SHOCK PROTEIN"/>
    <property type="match status" value="1"/>
</dbReference>
<dbReference type="NCBIfam" id="NF001533">
    <property type="entry name" value="PRK00364.2-4"/>
    <property type="match status" value="1"/>
</dbReference>
<proteinExistence type="inferred from homology"/>
<dbReference type="SUPFAM" id="SSF50129">
    <property type="entry name" value="GroES-like"/>
    <property type="match status" value="1"/>
</dbReference>
<dbReference type="Proteomes" id="UP000178406">
    <property type="component" value="Unassembled WGS sequence"/>
</dbReference>
<dbReference type="GO" id="GO:0046872">
    <property type="term" value="F:metal ion binding"/>
    <property type="evidence" value="ECO:0007669"/>
    <property type="project" value="TreeGrafter"/>
</dbReference>
<evidence type="ECO:0000256" key="4">
    <source>
        <dbReference type="RuleBase" id="RU000535"/>
    </source>
</evidence>
<dbReference type="Gene3D" id="2.30.33.40">
    <property type="entry name" value="GroES chaperonin"/>
    <property type="match status" value="1"/>
</dbReference>
<dbReference type="InterPro" id="IPR037124">
    <property type="entry name" value="Chaperonin_GroES_sf"/>
</dbReference>
<dbReference type="PRINTS" id="PR00297">
    <property type="entry name" value="CHAPERONIN10"/>
</dbReference>
<dbReference type="PANTHER" id="PTHR10772:SF58">
    <property type="entry name" value="CO-CHAPERONIN GROES"/>
    <property type="match status" value="1"/>
</dbReference>
<evidence type="ECO:0000256" key="3">
    <source>
        <dbReference type="HAMAP-Rule" id="MF_00580"/>
    </source>
</evidence>
<comment type="subcellular location">
    <subcellularLocation>
        <location evidence="3">Cytoplasm</location>
    </subcellularLocation>
</comment>
<keyword evidence="2 3" id="KW-0143">Chaperone</keyword>
<dbReference type="InterPro" id="IPR020818">
    <property type="entry name" value="Chaperonin_GroES"/>
</dbReference>
<dbReference type="InterPro" id="IPR011032">
    <property type="entry name" value="GroES-like_sf"/>
</dbReference>
<comment type="similarity">
    <text evidence="1 3 4">Belongs to the GroES chaperonin family.</text>
</comment>
<dbReference type="GO" id="GO:0005737">
    <property type="term" value="C:cytoplasm"/>
    <property type="evidence" value="ECO:0007669"/>
    <property type="project" value="UniProtKB-SubCell"/>
</dbReference>
<evidence type="ECO:0000313" key="5">
    <source>
        <dbReference type="EMBL" id="OGF74244.1"/>
    </source>
</evidence>
<comment type="caution">
    <text evidence="5">The sequence shown here is derived from an EMBL/GenBank/DDBJ whole genome shotgun (WGS) entry which is preliminary data.</text>
</comment>
<comment type="subunit">
    <text evidence="3">Heptamer of 7 subunits arranged in a ring. Interacts with the chaperonin GroEL.</text>
</comment>
<evidence type="ECO:0000313" key="6">
    <source>
        <dbReference type="Proteomes" id="UP000178406"/>
    </source>
</evidence>
<dbReference type="AlphaFoldDB" id="A0A1F5WF80"/>
<evidence type="ECO:0000256" key="1">
    <source>
        <dbReference type="ARBA" id="ARBA00006975"/>
    </source>
</evidence>
<dbReference type="Pfam" id="PF00166">
    <property type="entry name" value="Cpn10"/>
    <property type="match status" value="1"/>
</dbReference>
<protein>
    <recommendedName>
        <fullName evidence="3">Co-chaperonin GroES</fullName>
    </recommendedName>
    <alternativeName>
        <fullName evidence="3">10 kDa chaperonin</fullName>
    </alternativeName>
    <alternativeName>
        <fullName evidence="3">Chaperonin-10</fullName>
        <shortName evidence="3">Cpn10</shortName>
    </alternativeName>
</protein>
<comment type="function">
    <text evidence="3 4">Together with the chaperonin GroEL, plays an essential role in assisting protein folding. The GroEL-GroES system forms a nano-cage that allows encapsulation of the non-native substrate proteins and provides a physical environment optimized to promote and accelerate protein folding. GroES binds to the apical surface of the GroEL ring, thereby capping the opening of the GroEL channel.</text>
</comment>
<organism evidence="5 6">
    <name type="scientific">Candidatus Giovannonibacteria bacterium RIFCSPHIGHO2_02_FULL_46_20</name>
    <dbReference type="NCBI Taxonomy" id="1798338"/>
    <lineage>
        <taxon>Bacteria</taxon>
        <taxon>Candidatus Giovannoniibacteriota</taxon>
    </lineage>
</organism>
<accession>A0A1F5WF80</accession>
<name>A0A1F5WF80_9BACT</name>
<keyword evidence="3" id="KW-0963">Cytoplasm</keyword>
<reference evidence="5 6" key="1">
    <citation type="journal article" date="2016" name="Nat. Commun.">
        <title>Thousands of microbial genomes shed light on interconnected biogeochemical processes in an aquifer system.</title>
        <authorList>
            <person name="Anantharaman K."/>
            <person name="Brown C.T."/>
            <person name="Hug L.A."/>
            <person name="Sharon I."/>
            <person name="Castelle C.J."/>
            <person name="Probst A.J."/>
            <person name="Thomas B.C."/>
            <person name="Singh A."/>
            <person name="Wilkins M.J."/>
            <person name="Karaoz U."/>
            <person name="Brodie E.L."/>
            <person name="Williams K.H."/>
            <person name="Hubbard S.S."/>
            <person name="Banfield J.F."/>
        </authorList>
    </citation>
    <scope>NUCLEOTIDE SEQUENCE [LARGE SCALE GENOMIC DNA]</scope>
</reference>
<gene>
    <name evidence="3" type="primary">groES</name>
    <name evidence="3" type="synonym">groS</name>
    <name evidence="5" type="ORF">A3J56_03105</name>
</gene>
<dbReference type="EMBL" id="MFHQ01000027">
    <property type="protein sequence ID" value="OGF74244.1"/>
    <property type="molecule type" value="Genomic_DNA"/>
</dbReference>
<dbReference type="FunFam" id="2.30.33.40:FF:000001">
    <property type="entry name" value="10 kDa chaperonin"/>
    <property type="match status" value="1"/>
</dbReference>
<dbReference type="GO" id="GO:0051087">
    <property type="term" value="F:protein-folding chaperone binding"/>
    <property type="evidence" value="ECO:0007669"/>
    <property type="project" value="TreeGrafter"/>
</dbReference>
<dbReference type="HAMAP" id="MF_00580">
    <property type="entry name" value="CH10"/>
    <property type="match status" value="1"/>
</dbReference>